<sequence length="138" mass="15191">MAFKTEFHFRLPRGYVDPDTGKVHRDGVMRLATARDEIIPLQDYRVQSNRAYLVIVLLSRVITQLGDLDGISVGTIENLFSTDLAYLQEFYRKVNEEGAPHLHVGCPACNHEFDVDLVTGSIIGAEGEEGGAGRSGQG</sequence>
<dbReference type="HOGENOM" id="CLU_122416_1_0_7"/>
<keyword evidence="2" id="KW-1185">Reference proteome</keyword>
<evidence type="ECO:0000313" key="1">
    <source>
        <dbReference type="EMBL" id="ACY16160.1"/>
    </source>
</evidence>
<organism evidence="1 2">
    <name type="scientific">Haliangium ochraceum (strain DSM 14365 / JCM 11303 / SMP-2)</name>
    <dbReference type="NCBI Taxonomy" id="502025"/>
    <lineage>
        <taxon>Bacteria</taxon>
        <taxon>Pseudomonadati</taxon>
        <taxon>Myxococcota</taxon>
        <taxon>Polyangia</taxon>
        <taxon>Haliangiales</taxon>
        <taxon>Kofleriaceae</taxon>
        <taxon>Haliangium</taxon>
    </lineage>
</organism>
<reference evidence="1 2" key="1">
    <citation type="journal article" date="2010" name="Stand. Genomic Sci.">
        <title>Complete genome sequence of Haliangium ochraceum type strain (SMP-2).</title>
        <authorList>
            <consortium name="US DOE Joint Genome Institute (JGI-PGF)"/>
            <person name="Ivanova N."/>
            <person name="Daum C."/>
            <person name="Lang E."/>
            <person name="Abt B."/>
            <person name="Kopitz M."/>
            <person name="Saunders E."/>
            <person name="Lapidus A."/>
            <person name="Lucas S."/>
            <person name="Glavina Del Rio T."/>
            <person name="Nolan M."/>
            <person name="Tice H."/>
            <person name="Copeland A."/>
            <person name="Cheng J.F."/>
            <person name="Chen F."/>
            <person name="Bruce D."/>
            <person name="Goodwin L."/>
            <person name="Pitluck S."/>
            <person name="Mavromatis K."/>
            <person name="Pati A."/>
            <person name="Mikhailova N."/>
            <person name="Chen A."/>
            <person name="Palaniappan K."/>
            <person name="Land M."/>
            <person name="Hauser L."/>
            <person name="Chang Y.J."/>
            <person name="Jeffries C.D."/>
            <person name="Detter J.C."/>
            <person name="Brettin T."/>
            <person name="Rohde M."/>
            <person name="Goker M."/>
            <person name="Bristow J."/>
            <person name="Markowitz V."/>
            <person name="Eisen J.A."/>
            <person name="Hugenholtz P."/>
            <person name="Kyrpides N.C."/>
            <person name="Klenk H.P."/>
        </authorList>
    </citation>
    <scope>NUCLEOTIDE SEQUENCE [LARGE SCALE GENOMIC DNA]</scope>
    <source>
        <strain evidence="2">DSM 14365 / CIP 107738 / JCM 11303 / AJ 13395 / SMP-2</strain>
    </source>
</reference>
<dbReference type="Proteomes" id="UP000001880">
    <property type="component" value="Chromosome"/>
</dbReference>
<dbReference type="EMBL" id="CP001804">
    <property type="protein sequence ID" value="ACY16160.1"/>
    <property type="molecule type" value="Genomic_DNA"/>
</dbReference>
<dbReference type="eggNOG" id="ENOG5031S84">
    <property type="taxonomic scope" value="Bacteria"/>
</dbReference>
<protein>
    <recommendedName>
        <fullName evidence="3">Secreted protein</fullName>
    </recommendedName>
</protein>
<dbReference type="AlphaFoldDB" id="D0LXB8"/>
<evidence type="ECO:0008006" key="3">
    <source>
        <dbReference type="Google" id="ProtNLM"/>
    </source>
</evidence>
<name>D0LXB8_HALO1</name>
<proteinExistence type="predicted"/>
<accession>D0LXB8</accession>
<dbReference type="RefSeq" id="WP_012828759.1">
    <property type="nucleotide sequence ID" value="NC_013440.1"/>
</dbReference>
<evidence type="ECO:0000313" key="2">
    <source>
        <dbReference type="Proteomes" id="UP000001880"/>
    </source>
</evidence>
<gene>
    <name evidence="1" type="ordered locus">Hoch_3658</name>
</gene>
<dbReference type="KEGG" id="hoh:Hoch_3658"/>
<dbReference type="STRING" id="502025.Hoch_3658"/>